<name>A0A367RKC2_NOSPU</name>
<reference evidence="1 2" key="1">
    <citation type="submission" date="2016-04" db="EMBL/GenBank/DDBJ databases">
        <authorList>
            <person name="Evans L.H."/>
            <person name="Alamgir A."/>
            <person name="Owens N."/>
            <person name="Weber N.D."/>
            <person name="Virtaneva K."/>
            <person name="Barbian K."/>
            <person name="Babar A."/>
            <person name="Rosenke K."/>
        </authorList>
    </citation>
    <scope>NUCLEOTIDE SEQUENCE [LARGE SCALE GENOMIC DNA]</scope>
    <source>
        <strain evidence="1">NIES-2108</strain>
    </source>
</reference>
<evidence type="ECO:0000313" key="2">
    <source>
        <dbReference type="Proteomes" id="UP000252085"/>
    </source>
</evidence>
<accession>A0A367RKC2</accession>
<dbReference type="EMBL" id="LXQE01000150">
    <property type="protein sequence ID" value="RCJ36163.1"/>
    <property type="molecule type" value="Genomic_DNA"/>
</dbReference>
<evidence type="ECO:0000313" key="1">
    <source>
        <dbReference type="EMBL" id="RCJ36163.1"/>
    </source>
</evidence>
<dbReference type="Proteomes" id="UP000252085">
    <property type="component" value="Unassembled WGS sequence"/>
</dbReference>
<gene>
    <name evidence="1" type="ORF">A6769_17820</name>
</gene>
<organism evidence="1 2">
    <name type="scientific">Nostoc punctiforme NIES-2108</name>
    <dbReference type="NCBI Taxonomy" id="1356359"/>
    <lineage>
        <taxon>Bacteria</taxon>
        <taxon>Bacillati</taxon>
        <taxon>Cyanobacteriota</taxon>
        <taxon>Cyanophyceae</taxon>
        <taxon>Nostocales</taxon>
        <taxon>Nostocaceae</taxon>
        <taxon>Nostoc</taxon>
    </lineage>
</organism>
<protein>
    <submittedName>
        <fullName evidence="1">Uncharacterized protein</fullName>
    </submittedName>
</protein>
<sequence length="110" mass="12505">MKTEALTGCAKHRNVKAEALTGKTEALTGCAKHRNVKAEALTGKTEALTGCAKHRNVKAEALTRKTKQRNLWVYKEFYFPLSFGNLLSNNRIFNRVYKKLKRFIVKTSVF</sequence>
<dbReference type="AlphaFoldDB" id="A0A367RKC2"/>
<comment type="caution">
    <text evidence="1">The sequence shown here is derived from an EMBL/GenBank/DDBJ whole genome shotgun (WGS) entry which is preliminary data.</text>
</comment>
<proteinExistence type="predicted"/>